<sequence>MELNKHYDVIIFGAGPGGTAAAYGVAHKKSVLVIENDLFGGTCPNRGCDPKKMLYSAVQAKVRATNLQGSGLKGVPTIDWPDLMAFKRQYTRQIPKETENGLQQAGIATYHGQVHFLDEQHVQLADKTIISGDDFILATGRRPRLLDIPGQEYLKTSTDFLDLDALPKRMTFVGAGLVTMELANIANQAGVAVDILHHNDQPLKEWPTPLVTQLVESMASAGIHFHFNTNLTAITKQAGGYQLTTDQGILSSDYVVAAVGRIANTEALKLENCGVTVTKRGIAVDDHLQTSTPHIYALGDVMAKPQPKLTPVAAYEGQYLAQLLTGQNTEAIDYPVIPQILFGTAEVSQVGVTYQTAENHPKAYQISTLDLTHWYTYNRLKDPLAQAVIIRATATQQVVGFAAFTTAGEQLLNLFSLIMNLKLSNTQIQEMIFAYPTAASDLTYLM</sequence>
<dbReference type="PANTHER" id="PTHR43014">
    <property type="entry name" value="MERCURIC REDUCTASE"/>
    <property type="match status" value="1"/>
</dbReference>
<dbReference type="InterPro" id="IPR036188">
    <property type="entry name" value="FAD/NAD-bd_sf"/>
</dbReference>
<dbReference type="PANTHER" id="PTHR43014:SF5">
    <property type="entry name" value="GLUTATHIONE REDUCTASE (NADPH)"/>
    <property type="match status" value="1"/>
</dbReference>
<protein>
    <submittedName>
        <fullName evidence="8">Glutathione-disulfide reductase</fullName>
    </submittedName>
</protein>
<evidence type="ECO:0000256" key="4">
    <source>
        <dbReference type="PIRSR" id="PIRSR000350-3"/>
    </source>
</evidence>
<keyword evidence="9" id="KW-1185">Reference proteome</keyword>
<comment type="cofactor">
    <cofactor evidence="4">
        <name>FAD</name>
        <dbReference type="ChEBI" id="CHEBI:57692"/>
    </cofactor>
    <text evidence="4">Binds 1 FAD per subunit.</text>
</comment>
<feature type="binding site" evidence="4">
    <location>
        <begin position="174"/>
        <end position="181"/>
    </location>
    <ligand>
        <name>NAD(+)</name>
        <dbReference type="ChEBI" id="CHEBI:57540"/>
    </ligand>
</feature>
<dbReference type="SUPFAM" id="SSF51905">
    <property type="entry name" value="FAD/NAD(P)-binding domain"/>
    <property type="match status" value="1"/>
</dbReference>
<accession>A0A0R1Y0X3</accession>
<feature type="domain" description="Pyridine nucleotide-disulphide oxidoreductase dimerisation" evidence="6">
    <location>
        <begin position="337"/>
        <end position="441"/>
    </location>
</feature>
<dbReference type="PATRIC" id="fig|1423734.3.peg.101"/>
<comment type="similarity">
    <text evidence="1">Belongs to the class-I pyridine nucleotide-disulfide oxidoreductase family.</text>
</comment>
<evidence type="ECO:0000313" key="9">
    <source>
        <dbReference type="Proteomes" id="UP000051236"/>
    </source>
</evidence>
<evidence type="ECO:0000259" key="6">
    <source>
        <dbReference type="Pfam" id="PF02852"/>
    </source>
</evidence>
<dbReference type="Proteomes" id="UP000051236">
    <property type="component" value="Unassembled WGS sequence"/>
</dbReference>
<dbReference type="InterPro" id="IPR001100">
    <property type="entry name" value="Pyr_nuc-diS_OxRdtase"/>
</dbReference>
<dbReference type="InterPro" id="IPR023753">
    <property type="entry name" value="FAD/NAD-binding_dom"/>
</dbReference>
<evidence type="ECO:0000256" key="1">
    <source>
        <dbReference type="ARBA" id="ARBA00007532"/>
    </source>
</evidence>
<dbReference type="Pfam" id="PF07992">
    <property type="entry name" value="Pyr_redox_2"/>
    <property type="match status" value="1"/>
</dbReference>
<evidence type="ECO:0000256" key="5">
    <source>
        <dbReference type="PIRSR" id="PIRSR000350-4"/>
    </source>
</evidence>
<dbReference type="Gene3D" id="3.50.50.60">
    <property type="entry name" value="FAD/NAD(P)-binding domain"/>
    <property type="match status" value="2"/>
</dbReference>
<feature type="binding site" evidence="4">
    <location>
        <position position="300"/>
    </location>
    <ligand>
        <name>FAD</name>
        <dbReference type="ChEBI" id="CHEBI:57692"/>
    </ligand>
</feature>
<dbReference type="GO" id="GO:0000166">
    <property type="term" value="F:nucleotide binding"/>
    <property type="evidence" value="ECO:0007669"/>
    <property type="project" value="UniProtKB-KW"/>
</dbReference>
<gene>
    <name evidence="8" type="ORF">FC83_GL000102</name>
</gene>
<comment type="caution">
    <text evidence="8">The sequence shown here is derived from an EMBL/GenBank/DDBJ whole genome shotgun (WGS) entry which is preliminary data.</text>
</comment>
<dbReference type="PRINTS" id="PR00368">
    <property type="entry name" value="FADPNR"/>
</dbReference>
<dbReference type="InterPro" id="IPR004099">
    <property type="entry name" value="Pyr_nucl-diS_OxRdtase_dimer"/>
</dbReference>
<keyword evidence="3 4" id="KW-0274">FAD</keyword>
<reference evidence="8 9" key="1">
    <citation type="journal article" date="2015" name="Genome Announc.">
        <title>Expanding the biotechnology potential of lactobacilli through comparative genomics of 213 strains and associated genera.</title>
        <authorList>
            <person name="Sun Z."/>
            <person name="Harris H.M."/>
            <person name="McCann A."/>
            <person name="Guo C."/>
            <person name="Argimon S."/>
            <person name="Zhang W."/>
            <person name="Yang X."/>
            <person name="Jeffery I.B."/>
            <person name="Cooney J.C."/>
            <person name="Kagawa T.F."/>
            <person name="Liu W."/>
            <person name="Song Y."/>
            <person name="Salvetti E."/>
            <person name="Wrobel A."/>
            <person name="Rasinkangas P."/>
            <person name="Parkhill J."/>
            <person name="Rea M.C."/>
            <person name="O'Sullivan O."/>
            <person name="Ritari J."/>
            <person name="Douillard F.P."/>
            <person name="Paul Ross R."/>
            <person name="Yang R."/>
            <person name="Briner A.E."/>
            <person name="Felis G.E."/>
            <person name="de Vos W.M."/>
            <person name="Barrangou R."/>
            <person name="Klaenhammer T.R."/>
            <person name="Caufield P.W."/>
            <person name="Cui Y."/>
            <person name="Zhang H."/>
            <person name="O'Toole P.W."/>
        </authorList>
    </citation>
    <scope>NUCLEOTIDE SEQUENCE [LARGE SCALE GENOMIC DNA]</scope>
    <source>
        <strain evidence="8 9">DSM 18527</strain>
    </source>
</reference>
<dbReference type="GO" id="GO:0016491">
    <property type="term" value="F:oxidoreductase activity"/>
    <property type="evidence" value="ECO:0007669"/>
    <property type="project" value="InterPro"/>
</dbReference>
<evidence type="ECO:0000256" key="3">
    <source>
        <dbReference type="ARBA" id="ARBA00022827"/>
    </source>
</evidence>
<evidence type="ECO:0000313" key="8">
    <source>
        <dbReference type="EMBL" id="KRM32908.1"/>
    </source>
</evidence>
<dbReference type="STRING" id="1423734.FC83_GL000102"/>
<dbReference type="AlphaFoldDB" id="A0A0R1Y0X3"/>
<dbReference type="Pfam" id="PF02852">
    <property type="entry name" value="Pyr_redox_dim"/>
    <property type="match status" value="1"/>
</dbReference>
<dbReference type="SUPFAM" id="SSF55424">
    <property type="entry name" value="FAD/NAD-linked reductases, dimerisation (C-terminal) domain"/>
    <property type="match status" value="1"/>
</dbReference>
<dbReference type="PRINTS" id="PR00411">
    <property type="entry name" value="PNDRDTASEI"/>
</dbReference>
<keyword evidence="4" id="KW-0520">NAD</keyword>
<proteinExistence type="inferred from homology"/>
<keyword evidence="4" id="KW-0547">Nucleotide-binding</keyword>
<feature type="domain" description="FAD/NAD(P)-binding" evidence="7">
    <location>
        <begin position="7"/>
        <end position="317"/>
    </location>
</feature>
<feature type="binding site" evidence="4">
    <location>
        <position position="260"/>
    </location>
    <ligand>
        <name>NAD(+)</name>
        <dbReference type="ChEBI" id="CHEBI:57540"/>
    </ligand>
</feature>
<dbReference type="Gene3D" id="3.30.390.30">
    <property type="match status" value="1"/>
</dbReference>
<evidence type="ECO:0000256" key="2">
    <source>
        <dbReference type="ARBA" id="ARBA00022630"/>
    </source>
</evidence>
<feature type="binding site" evidence="4">
    <location>
        <position position="52"/>
    </location>
    <ligand>
        <name>FAD</name>
        <dbReference type="ChEBI" id="CHEBI:57692"/>
    </ligand>
</feature>
<feature type="disulfide bond" description="Redox-active" evidence="5">
    <location>
        <begin position="43"/>
        <end position="48"/>
    </location>
</feature>
<organism evidence="8 9">
    <name type="scientific">Agrilactobacillus composti DSM 18527 = JCM 14202</name>
    <dbReference type="NCBI Taxonomy" id="1423734"/>
    <lineage>
        <taxon>Bacteria</taxon>
        <taxon>Bacillati</taxon>
        <taxon>Bacillota</taxon>
        <taxon>Bacilli</taxon>
        <taxon>Lactobacillales</taxon>
        <taxon>Lactobacillaceae</taxon>
        <taxon>Agrilactobacillus</taxon>
    </lineage>
</organism>
<dbReference type="InterPro" id="IPR016156">
    <property type="entry name" value="FAD/NAD-linked_Rdtase_dimer_sf"/>
</dbReference>
<dbReference type="PIRSF" id="PIRSF000350">
    <property type="entry name" value="Mercury_reductase_MerA"/>
    <property type="match status" value="1"/>
</dbReference>
<dbReference type="eggNOG" id="COG1249">
    <property type="taxonomic scope" value="Bacteria"/>
</dbReference>
<evidence type="ECO:0000259" key="7">
    <source>
        <dbReference type="Pfam" id="PF07992"/>
    </source>
</evidence>
<keyword evidence="2" id="KW-0285">Flavoprotein</keyword>
<name>A0A0R1Y0X3_9LACO</name>
<dbReference type="EMBL" id="AZGA01000064">
    <property type="protein sequence ID" value="KRM32908.1"/>
    <property type="molecule type" value="Genomic_DNA"/>
</dbReference>